<reference evidence="2" key="1">
    <citation type="submission" date="2023-04" db="EMBL/GenBank/DDBJ databases">
        <authorList>
            <person name="Vijverberg K."/>
            <person name="Xiong W."/>
            <person name="Schranz E."/>
        </authorList>
    </citation>
    <scope>NUCLEOTIDE SEQUENCE</scope>
</reference>
<evidence type="ECO:0000313" key="2">
    <source>
        <dbReference type="EMBL" id="CAI9284802.1"/>
    </source>
</evidence>
<name>A0AA36E787_LACSI</name>
<gene>
    <name evidence="2" type="ORF">LSALG_LOCUS24307</name>
</gene>
<feature type="compositionally biased region" description="Basic residues" evidence="1">
    <location>
        <begin position="231"/>
        <end position="243"/>
    </location>
</feature>
<dbReference type="AlphaFoldDB" id="A0AA36E787"/>
<feature type="region of interest" description="Disordered" evidence="1">
    <location>
        <begin position="211"/>
        <end position="315"/>
    </location>
</feature>
<keyword evidence="3" id="KW-1185">Reference proteome</keyword>
<organism evidence="2 3">
    <name type="scientific">Lactuca saligna</name>
    <name type="common">Willowleaf lettuce</name>
    <dbReference type="NCBI Taxonomy" id="75948"/>
    <lineage>
        <taxon>Eukaryota</taxon>
        <taxon>Viridiplantae</taxon>
        <taxon>Streptophyta</taxon>
        <taxon>Embryophyta</taxon>
        <taxon>Tracheophyta</taxon>
        <taxon>Spermatophyta</taxon>
        <taxon>Magnoliopsida</taxon>
        <taxon>eudicotyledons</taxon>
        <taxon>Gunneridae</taxon>
        <taxon>Pentapetalae</taxon>
        <taxon>asterids</taxon>
        <taxon>campanulids</taxon>
        <taxon>Asterales</taxon>
        <taxon>Asteraceae</taxon>
        <taxon>Cichorioideae</taxon>
        <taxon>Cichorieae</taxon>
        <taxon>Lactucinae</taxon>
        <taxon>Lactuca</taxon>
    </lineage>
</organism>
<dbReference type="Proteomes" id="UP001177003">
    <property type="component" value="Chromosome 5"/>
</dbReference>
<evidence type="ECO:0000313" key="3">
    <source>
        <dbReference type="Proteomes" id="UP001177003"/>
    </source>
</evidence>
<proteinExistence type="predicted"/>
<protein>
    <submittedName>
        <fullName evidence="2">Uncharacterized protein</fullName>
    </submittedName>
</protein>
<sequence length="429" mass="47702">MAASSYVHDQTAHSTLLTVKPNQLMIVDIEPYKYEPYLRPIFECLKYSPLVHALTKMEDVPITLLSKAYSSASSIKKPTLPPQWNALFTLLFKGFSERVTGSDYASKLFLTILYGIYTDLNVDFGADALTFTMSTFHTTANIVADNSKFLFIGSIPEAMFRDVHVSSKILEGYHKLTLQMQAITDEANKPKKGGKDAKKCENKIVVKEGTCVTVKPPPKRKAPMNTSTAIPKRRKQPAHKRKTPTPSESEDESDTQSDIRIEEDYPVRNEEAHNEEVHDKDVRNEDDNLHNEEQISNPEVNQHLNDFVPSPPPSPKMTTTPITIAPCPPPVSSQKQTNIPLSTPLFTDSNVPPTTITKPPVSVNISDTGAKTSGFSTHVSSPISLIFPDDPDMVFRDDDNTDESLGGFTYSPSKLGLKVRMSHLLRKSN</sequence>
<accession>A0AA36E787</accession>
<evidence type="ECO:0000256" key="1">
    <source>
        <dbReference type="SAM" id="MobiDB-lite"/>
    </source>
</evidence>
<feature type="compositionally biased region" description="Polar residues" evidence="1">
    <location>
        <begin position="294"/>
        <end position="304"/>
    </location>
</feature>
<feature type="compositionally biased region" description="Basic and acidic residues" evidence="1">
    <location>
        <begin position="257"/>
        <end position="293"/>
    </location>
</feature>
<dbReference type="EMBL" id="OX465081">
    <property type="protein sequence ID" value="CAI9284802.1"/>
    <property type="molecule type" value="Genomic_DNA"/>
</dbReference>